<gene>
    <name evidence="1" type="ORF">PGTG_18247</name>
</gene>
<dbReference type="InParanoid" id="E3L797"/>
<dbReference type="HOGENOM" id="CLU_2543680_0_0_1"/>
<dbReference type="AlphaFoldDB" id="E3L797"/>
<evidence type="ECO:0000313" key="1">
    <source>
        <dbReference type="EMBL" id="EFP92422.2"/>
    </source>
</evidence>
<name>E3L797_PUCGT</name>
<dbReference type="EMBL" id="DS178364">
    <property type="protein sequence ID" value="EFP92422.2"/>
    <property type="molecule type" value="Genomic_DNA"/>
</dbReference>
<protein>
    <submittedName>
        <fullName evidence="1">Uncharacterized protein</fullName>
    </submittedName>
</protein>
<keyword evidence="2" id="KW-1185">Reference proteome</keyword>
<dbReference type="GeneID" id="10538247"/>
<reference evidence="2" key="2">
    <citation type="journal article" date="2011" name="Proc. Natl. Acad. Sci. U.S.A.">
        <title>Obligate biotrophy features unraveled by the genomic analysis of rust fungi.</title>
        <authorList>
            <person name="Duplessis S."/>
            <person name="Cuomo C.A."/>
            <person name="Lin Y.-C."/>
            <person name="Aerts A."/>
            <person name="Tisserant E."/>
            <person name="Veneault-Fourrey C."/>
            <person name="Joly D.L."/>
            <person name="Hacquard S."/>
            <person name="Amselem J."/>
            <person name="Cantarel B.L."/>
            <person name="Chiu R."/>
            <person name="Coutinho P.M."/>
            <person name="Feau N."/>
            <person name="Field M."/>
            <person name="Frey P."/>
            <person name="Gelhaye E."/>
            <person name="Goldberg J."/>
            <person name="Grabherr M.G."/>
            <person name="Kodira C.D."/>
            <person name="Kohler A."/>
            <person name="Kuees U."/>
            <person name="Lindquist E.A."/>
            <person name="Lucas S.M."/>
            <person name="Mago R."/>
            <person name="Mauceli E."/>
            <person name="Morin E."/>
            <person name="Murat C."/>
            <person name="Pangilinan J.L."/>
            <person name="Park R."/>
            <person name="Pearson M."/>
            <person name="Quesneville H."/>
            <person name="Rouhier N."/>
            <person name="Sakthikumar S."/>
            <person name="Salamov A.A."/>
            <person name="Schmutz J."/>
            <person name="Selles B."/>
            <person name="Shapiro H."/>
            <person name="Tanguay P."/>
            <person name="Tuskan G.A."/>
            <person name="Henrissat B."/>
            <person name="Van de Peer Y."/>
            <person name="Rouze P."/>
            <person name="Ellis J.G."/>
            <person name="Dodds P.N."/>
            <person name="Schein J.E."/>
            <person name="Zhong S."/>
            <person name="Hamelin R.C."/>
            <person name="Grigoriev I.V."/>
            <person name="Szabo L.J."/>
            <person name="Martin F."/>
        </authorList>
    </citation>
    <scope>NUCLEOTIDE SEQUENCE [LARGE SCALE GENOMIC DNA]</scope>
    <source>
        <strain evidence="2">CRL 75-36-700-3 / race SCCL</strain>
    </source>
</reference>
<dbReference type="Proteomes" id="UP000008783">
    <property type="component" value="Unassembled WGS sequence"/>
</dbReference>
<evidence type="ECO:0000313" key="2">
    <source>
        <dbReference type="Proteomes" id="UP000008783"/>
    </source>
</evidence>
<organism evidence="1 2">
    <name type="scientific">Puccinia graminis f. sp. tritici (strain CRL 75-36-700-3 / race SCCL)</name>
    <name type="common">Black stem rust fungus</name>
    <dbReference type="NCBI Taxonomy" id="418459"/>
    <lineage>
        <taxon>Eukaryota</taxon>
        <taxon>Fungi</taxon>
        <taxon>Dikarya</taxon>
        <taxon>Basidiomycota</taxon>
        <taxon>Pucciniomycotina</taxon>
        <taxon>Pucciniomycetes</taxon>
        <taxon>Pucciniales</taxon>
        <taxon>Pucciniaceae</taxon>
        <taxon>Puccinia</taxon>
    </lineage>
</organism>
<dbReference type="VEuPathDB" id="FungiDB:PGTG_18247"/>
<dbReference type="RefSeq" id="XP_003336841.2">
    <property type="nucleotide sequence ID" value="XM_003336793.2"/>
</dbReference>
<proteinExistence type="predicted"/>
<dbReference type="KEGG" id="pgr:PGTG_18247"/>
<reference key="1">
    <citation type="submission" date="2007-01" db="EMBL/GenBank/DDBJ databases">
        <title>The Genome Sequence of Puccinia graminis f. sp. tritici Strain CRL 75-36-700-3.</title>
        <authorList>
            <consortium name="The Broad Institute Genome Sequencing Platform"/>
            <person name="Birren B."/>
            <person name="Lander E."/>
            <person name="Galagan J."/>
            <person name="Nusbaum C."/>
            <person name="Devon K."/>
            <person name="Cuomo C."/>
            <person name="Jaffe D."/>
            <person name="Butler J."/>
            <person name="Alvarez P."/>
            <person name="Gnerre S."/>
            <person name="Grabherr M."/>
            <person name="Mauceli E."/>
            <person name="Brockman W."/>
            <person name="Young S."/>
            <person name="LaButti K."/>
            <person name="Sykes S."/>
            <person name="DeCaprio D."/>
            <person name="Crawford M."/>
            <person name="Koehrsen M."/>
            <person name="Engels R."/>
            <person name="Montgomery P."/>
            <person name="Pearson M."/>
            <person name="Howarth C."/>
            <person name="Larson L."/>
            <person name="White J."/>
            <person name="Zeng Q."/>
            <person name="Kodira C."/>
            <person name="Yandava C."/>
            <person name="Alvarado L."/>
            <person name="O'Leary S."/>
            <person name="Szabo L."/>
            <person name="Dean R."/>
            <person name="Schein J."/>
        </authorList>
    </citation>
    <scope>NUCLEOTIDE SEQUENCE</scope>
    <source>
        <strain>CRL 75-36-700-3</strain>
    </source>
</reference>
<sequence>MARIFRWEREEMAAGAETDSGDDETGSGNCGAPFICLPACILQGEFLRCTVCISCSTQHPVSHPPSGPGRNPRYSVVQFIGHAVHEWVRDRET</sequence>
<accession>E3L797</accession>